<evidence type="ECO:0000256" key="7">
    <source>
        <dbReference type="ARBA" id="ARBA00013561"/>
    </source>
</evidence>
<dbReference type="Pfam" id="PF09810">
    <property type="entry name" value="Exo5"/>
    <property type="match status" value="1"/>
</dbReference>
<evidence type="ECO:0000256" key="8">
    <source>
        <dbReference type="ARBA" id="ARBA00022485"/>
    </source>
</evidence>
<evidence type="ECO:0000256" key="15">
    <source>
        <dbReference type="ARBA" id="ARBA00022989"/>
    </source>
</evidence>
<evidence type="ECO:0000256" key="11">
    <source>
        <dbReference type="ARBA" id="ARBA00022801"/>
    </source>
</evidence>
<evidence type="ECO:0000256" key="9">
    <source>
        <dbReference type="ARBA" id="ARBA00022692"/>
    </source>
</evidence>
<keyword evidence="17" id="KW-0479">Metal-binding</keyword>
<dbReference type="AlphaFoldDB" id="A0AAN7W0P1"/>
<proteinExistence type="inferred from homology"/>
<comment type="subcellular location">
    <subcellularLocation>
        <location evidence="3">Endoplasmic reticulum membrane</location>
        <topology evidence="3">Single-pass membrane protein</topology>
    </subcellularLocation>
</comment>
<keyword evidence="13" id="KW-0269">Exonuclease</keyword>
<dbReference type="GO" id="GO:0005634">
    <property type="term" value="C:nucleus"/>
    <property type="evidence" value="ECO:0007669"/>
    <property type="project" value="TreeGrafter"/>
</dbReference>
<comment type="cofactor">
    <cofactor evidence="1">
        <name>Mg(2+)</name>
        <dbReference type="ChEBI" id="CHEBI:18420"/>
    </cofactor>
</comment>
<comment type="cofactor">
    <cofactor evidence="2">
        <name>[4Fe-4S] cluster</name>
        <dbReference type="ChEBI" id="CHEBI:49883"/>
    </cofactor>
</comment>
<protein>
    <recommendedName>
        <fullName evidence="7">Exonuclease V, mitochondrial</fullName>
    </recommendedName>
    <alternativeName>
        <fullName evidence="20">Defects in morphology protein 1</fullName>
    </alternativeName>
</protein>
<feature type="transmembrane region" description="Helical" evidence="22">
    <location>
        <begin position="41"/>
        <end position="59"/>
    </location>
</feature>
<evidence type="ECO:0000256" key="6">
    <source>
        <dbReference type="ARBA" id="ARBA00011245"/>
    </source>
</evidence>
<dbReference type="PANTHER" id="PTHR14464">
    <property type="entry name" value="EXONUCLEASE V"/>
    <property type="match status" value="1"/>
</dbReference>
<evidence type="ECO:0000256" key="3">
    <source>
        <dbReference type="ARBA" id="ARBA00004389"/>
    </source>
</evidence>
<comment type="similarity">
    <text evidence="4">Belongs to the RAMP4 family.</text>
</comment>
<name>A0AAN7W0P1_9SACH</name>
<evidence type="ECO:0000256" key="2">
    <source>
        <dbReference type="ARBA" id="ARBA00001966"/>
    </source>
</evidence>
<keyword evidence="16" id="KW-0408">Iron</keyword>
<dbReference type="GO" id="GO:0005739">
    <property type="term" value="C:mitochondrion"/>
    <property type="evidence" value="ECO:0007669"/>
    <property type="project" value="TreeGrafter"/>
</dbReference>
<keyword evidence="18" id="KW-0238">DNA-binding</keyword>
<gene>
    <name evidence="23" type="ORF">RI543_004295</name>
</gene>
<evidence type="ECO:0000256" key="17">
    <source>
        <dbReference type="ARBA" id="ARBA00023014"/>
    </source>
</evidence>
<dbReference type="InterPro" id="IPR010580">
    <property type="entry name" value="ER_stress-assoc"/>
</dbReference>
<dbReference type="GO" id="GO:0005789">
    <property type="term" value="C:endoplasmic reticulum membrane"/>
    <property type="evidence" value="ECO:0007669"/>
    <property type="project" value="UniProtKB-SubCell"/>
</dbReference>
<reference evidence="24" key="1">
    <citation type="submission" date="2023-07" db="EMBL/GenBank/DDBJ databases">
        <title>A draft genome of Kazachstania heterogenica Y-27499.</title>
        <authorList>
            <person name="Donic C."/>
            <person name="Kralova J.S."/>
            <person name="Fidel L."/>
            <person name="Ben-Dor S."/>
            <person name="Jung S."/>
        </authorList>
    </citation>
    <scope>NUCLEOTIDE SEQUENCE [LARGE SCALE GENOMIC DNA]</scope>
    <source>
        <strain evidence="24">Y27499</strain>
    </source>
</reference>
<keyword evidence="8" id="KW-0004">4Fe-4S</keyword>
<keyword evidence="15 22" id="KW-1133">Transmembrane helix</keyword>
<sequence length="591" mass="69156">MAVQTPKQRIANERFNKNIEKTRKYGKKKPDKKNQKNALPISKYWVFALLFLLVGGGVLDDFKNTNIERDKLPILNSSQIINGNKARLIKNLSKSQQKENYISNKIAKVREIFGNDNKYPDYLSYNLPQNGSSLFHNGLPPIKSPQRAKRLSVTSLLTKSWCEIKFAYDIYSQIPRFITPELSLGLKQHSHLELITHPPNKSLLQFESQWSVPEEKLIDQWIQTIYRLVSLFIYGEAREIPCFAYIDSKDDKFSFIGDSQSSKYKEYFERINSIDFEDYYNKNKKSQYILLSGIIDHLKLKSTVNNQKEGRSLHALSVLQNPHYDVQLLFNDIKQIISMKKLSIEVCDVKTRQTFSMPKQNSVINSSKIQVMYYMKFLLSMSKDASTTYQGLLLNAFERGYNIDEPIHPLKIFSLILQNPFLISDMNKLKQGENIGFPQFDNYIKQNNTTKMDLSMYKDKFDRSLLNELDSLCDVWEFPLTIRYLAVRLSQLYYFLGQIISKNLLIEYYCRGVNFENLLFEYDEAILMIHHINSLRFWFGKRDIETFQPNIYNFSTFCKSCDYYNVCSWKKRGKELCKELGNTLSSLNGDV</sequence>
<keyword evidence="19 22" id="KW-0472">Membrane</keyword>
<evidence type="ECO:0000313" key="24">
    <source>
        <dbReference type="Proteomes" id="UP001306508"/>
    </source>
</evidence>
<evidence type="ECO:0000256" key="12">
    <source>
        <dbReference type="ARBA" id="ARBA00022824"/>
    </source>
</evidence>
<dbReference type="Proteomes" id="UP001306508">
    <property type="component" value="Unassembled WGS sequence"/>
</dbReference>
<dbReference type="GO" id="GO:0045145">
    <property type="term" value="F:single-stranded DNA 5'-3' DNA exonuclease activity"/>
    <property type="evidence" value="ECO:0007669"/>
    <property type="project" value="InterPro"/>
</dbReference>
<keyword evidence="10" id="KW-0540">Nuclease</keyword>
<accession>A0AAN7W0P1</accession>
<dbReference type="Pfam" id="PF06624">
    <property type="entry name" value="RAMP4"/>
    <property type="match status" value="1"/>
</dbReference>
<evidence type="ECO:0000256" key="1">
    <source>
        <dbReference type="ARBA" id="ARBA00001946"/>
    </source>
</evidence>
<dbReference type="PANTHER" id="PTHR14464:SF4">
    <property type="entry name" value="EXONUCLEASE V"/>
    <property type="match status" value="1"/>
</dbReference>
<organism evidence="23 24">
    <name type="scientific">Arxiozyma heterogenica</name>
    <dbReference type="NCBI Taxonomy" id="278026"/>
    <lineage>
        <taxon>Eukaryota</taxon>
        <taxon>Fungi</taxon>
        <taxon>Dikarya</taxon>
        <taxon>Ascomycota</taxon>
        <taxon>Saccharomycotina</taxon>
        <taxon>Saccharomycetes</taxon>
        <taxon>Saccharomycetales</taxon>
        <taxon>Saccharomycetaceae</taxon>
        <taxon>Arxiozyma</taxon>
    </lineage>
</organism>
<dbReference type="InterPro" id="IPR019190">
    <property type="entry name" value="EXOV"/>
</dbReference>
<evidence type="ECO:0000256" key="10">
    <source>
        <dbReference type="ARBA" id="ARBA00022722"/>
    </source>
</evidence>
<evidence type="ECO:0000313" key="23">
    <source>
        <dbReference type="EMBL" id="KAK5778626.1"/>
    </source>
</evidence>
<comment type="caution">
    <text evidence="23">The sequence shown here is derived from an EMBL/GenBank/DDBJ whole genome shotgun (WGS) entry which is preliminary data.</text>
</comment>
<keyword evidence="24" id="KW-1185">Reference proteome</keyword>
<comment type="similarity">
    <text evidence="5">Belongs to the EXO5 family.</text>
</comment>
<evidence type="ECO:0000256" key="5">
    <source>
        <dbReference type="ARBA" id="ARBA00009797"/>
    </source>
</evidence>
<evidence type="ECO:0000256" key="19">
    <source>
        <dbReference type="ARBA" id="ARBA00023136"/>
    </source>
</evidence>
<dbReference type="GO" id="GO:0036297">
    <property type="term" value="P:interstrand cross-link repair"/>
    <property type="evidence" value="ECO:0007669"/>
    <property type="project" value="TreeGrafter"/>
</dbReference>
<dbReference type="GO" id="GO:0051539">
    <property type="term" value="F:4 iron, 4 sulfur cluster binding"/>
    <property type="evidence" value="ECO:0007669"/>
    <property type="project" value="UniProtKB-KW"/>
</dbReference>
<evidence type="ECO:0000256" key="13">
    <source>
        <dbReference type="ARBA" id="ARBA00022839"/>
    </source>
</evidence>
<evidence type="ECO:0000256" key="4">
    <source>
        <dbReference type="ARBA" id="ARBA00005500"/>
    </source>
</evidence>
<feature type="compositionally biased region" description="Basic and acidic residues" evidence="21">
    <location>
        <begin position="10"/>
        <end position="23"/>
    </location>
</feature>
<evidence type="ECO:0000256" key="20">
    <source>
        <dbReference type="ARBA" id="ARBA00030412"/>
    </source>
</evidence>
<dbReference type="EMBL" id="JAWIZZ010000053">
    <property type="protein sequence ID" value="KAK5778626.1"/>
    <property type="molecule type" value="Genomic_DNA"/>
</dbReference>
<evidence type="ECO:0000256" key="18">
    <source>
        <dbReference type="ARBA" id="ARBA00023125"/>
    </source>
</evidence>
<keyword evidence="11" id="KW-0378">Hydrolase</keyword>
<evidence type="ECO:0000256" key="22">
    <source>
        <dbReference type="SAM" id="Phobius"/>
    </source>
</evidence>
<comment type="subunit">
    <text evidence="6">Monomer.</text>
</comment>
<evidence type="ECO:0000256" key="21">
    <source>
        <dbReference type="SAM" id="MobiDB-lite"/>
    </source>
</evidence>
<dbReference type="GO" id="GO:0003677">
    <property type="term" value="F:DNA binding"/>
    <property type="evidence" value="ECO:0007669"/>
    <property type="project" value="UniProtKB-KW"/>
</dbReference>
<evidence type="ECO:0000256" key="14">
    <source>
        <dbReference type="ARBA" id="ARBA00022842"/>
    </source>
</evidence>
<keyword evidence="17" id="KW-0411">Iron-sulfur</keyword>
<feature type="region of interest" description="Disordered" evidence="21">
    <location>
        <begin position="1"/>
        <end position="35"/>
    </location>
</feature>
<keyword evidence="14" id="KW-0460">Magnesium</keyword>
<evidence type="ECO:0000256" key="16">
    <source>
        <dbReference type="ARBA" id="ARBA00023004"/>
    </source>
</evidence>
<keyword evidence="9 22" id="KW-0812">Transmembrane</keyword>
<keyword evidence="12" id="KW-0256">Endoplasmic reticulum</keyword>